<evidence type="ECO:0000313" key="3">
    <source>
        <dbReference type="Proteomes" id="UP000001826"/>
    </source>
</evidence>
<dbReference type="Gene3D" id="2.30.130.30">
    <property type="entry name" value="Hypothetical protein"/>
    <property type="match status" value="1"/>
</dbReference>
<gene>
    <name evidence="2" type="ordered locus">MK0523</name>
</gene>
<dbReference type="AlphaFoldDB" id="Q8TXY5"/>
<dbReference type="EMBL" id="AE009439">
    <property type="protein sequence ID" value="AAM01738.1"/>
    <property type="molecule type" value="Genomic_DNA"/>
</dbReference>
<organism evidence="2 3">
    <name type="scientific">Methanopyrus kandleri (strain AV19 / DSM 6324 / JCM 9639 / NBRC 100938)</name>
    <dbReference type="NCBI Taxonomy" id="190192"/>
    <lineage>
        <taxon>Archaea</taxon>
        <taxon>Methanobacteriati</taxon>
        <taxon>Methanobacteriota</taxon>
        <taxon>Methanomada group</taxon>
        <taxon>Methanopyri</taxon>
        <taxon>Methanopyrales</taxon>
        <taxon>Methanopyraceae</taxon>
        <taxon>Methanopyrus</taxon>
    </lineage>
</organism>
<dbReference type="PaxDb" id="190192-MK0523"/>
<dbReference type="InterPro" id="IPR015947">
    <property type="entry name" value="PUA-like_sf"/>
</dbReference>
<sequence>MSVKPKFANLILDGVKNVEVRRWLPGTILRERTCIVYASSPLCAVLGEVTIEEIKKVAIQSEEDLAEIAELAKASEDELRRYLEGRDHAYLITLDGPVRYPNPLPLEDLRRLIKERLNMDFHPNPLFRVDQEVLNVVRSAVGVSDRLF</sequence>
<accession>Q8TXY5</accession>
<protein>
    <submittedName>
        <fullName evidence="2">Uncharacterized protein conserved in archaea</fullName>
    </submittedName>
</protein>
<dbReference type="Pfam" id="PF04266">
    <property type="entry name" value="ASCH"/>
    <property type="match status" value="1"/>
</dbReference>
<dbReference type="EnsemblBacteria" id="AAM01738">
    <property type="protein sequence ID" value="AAM01738"/>
    <property type="gene ID" value="MK0523"/>
</dbReference>
<keyword evidence="3" id="KW-1185">Reference proteome</keyword>
<name>Q8TXY5_METKA</name>
<dbReference type="InterPro" id="IPR007374">
    <property type="entry name" value="ASCH_domain"/>
</dbReference>
<dbReference type="InParanoid" id="Q8TXY5"/>
<feature type="domain" description="ASCH" evidence="1">
    <location>
        <begin position="1"/>
        <end position="84"/>
    </location>
</feature>
<evidence type="ECO:0000259" key="1">
    <source>
        <dbReference type="Pfam" id="PF04266"/>
    </source>
</evidence>
<reference evidence="2 3" key="1">
    <citation type="journal article" date="2002" name="Proc. Natl. Acad. Sci. U.S.A.">
        <title>The complete genome of hyperthermophile Methanopyrus kandleri AV19 and monophyly of archaeal methanogens.</title>
        <authorList>
            <person name="Slesarev A.I."/>
            <person name="Mezhevaya K.V."/>
            <person name="Makarova K.S."/>
            <person name="Polushin N.N."/>
            <person name="Shcherbinina O.V."/>
            <person name="Shakhova V.V."/>
            <person name="Belova G.I."/>
            <person name="Aravind L."/>
            <person name="Natale D.A."/>
            <person name="Rogozin I.B."/>
            <person name="Tatusov R.L."/>
            <person name="Wolf Y.I."/>
            <person name="Stetter K.O."/>
            <person name="Malykh A.G."/>
            <person name="Koonin E.V."/>
            <person name="Kozyavkin S.A."/>
        </authorList>
    </citation>
    <scope>NUCLEOTIDE SEQUENCE [LARGE SCALE GENOMIC DNA]</scope>
    <source>
        <strain evidence="3">AV19 / DSM 6324 / JCM 9639 / NBRC 100938</strain>
    </source>
</reference>
<dbReference type="Proteomes" id="UP000001826">
    <property type="component" value="Chromosome"/>
</dbReference>
<dbReference type="KEGG" id="mka:MK0523"/>
<evidence type="ECO:0000313" key="2">
    <source>
        <dbReference type="EMBL" id="AAM01738.1"/>
    </source>
</evidence>
<proteinExistence type="predicted"/>
<dbReference type="SUPFAM" id="SSF88697">
    <property type="entry name" value="PUA domain-like"/>
    <property type="match status" value="1"/>
</dbReference>
<dbReference type="HOGENOM" id="CLU_1754711_0_0_2"/>